<feature type="transmembrane region" description="Helical" evidence="7">
    <location>
        <begin position="175"/>
        <end position="193"/>
    </location>
</feature>
<dbReference type="InterPro" id="IPR003593">
    <property type="entry name" value="AAA+_ATPase"/>
</dbReference>
<feature type="domain" description="ABC transporter" evidence="8">
    <location>
        <begin position="354"/>
        <end position="588"/>
    </location>
</feature>
<keyword evidence="2 7" id="KW-0812">Transmembrane</keyword>
<accession>A0ABY6ZK39</accession>
<sequence length="595" mass="66252">MSRIEGARPEPQKAGMSSLGRLLPYARPYVWQFVLVLVLVVIFNASTVMQPYLVKVAIDSDISTKHPSYHGLLVIALIYVGVVIVGVVANFAQTVLLQNAGQNVIRSIRLSLFSHIERQAMRFFDTRAVGRLVTNVSNDTETVSQFFTNFFLSLIRDGLSIVMIVFAMFQLNARIALYCMVIIPVIFAISALFRGRLRRAYQTTRTRLSNVNAFLAENLAGMRIIQIFHQEERQSRAFEALNESHREANVHEYRTSVWFNRAFEILGNVAVAAIVWVGGGAVLRHWIEFGTLYAFIRYIQQFFQPINAMTQQWNTLQSSMVAADRIGQVLAVQPEIEDVAQTVDIRKAEIRGRVEFRHVTFGYKPGQLVLQDINFTIEPGQFIGVVGATGAGKSSVMSLLTRFYEPQEGAITVDGVSIDAYSQEDLHAIIGIVQQDVSLFTGTVKDNIRLFRQEISDETVRHAAEVVGADTLIARLSHGYETELYGKGSNLSAGERQLISFARIVALNPRVLILDEATASLDSQTEELVQRGLNAVATNRTTIVIAHRLSTIRHADNILVLDKGRLVEQGTHFELVRRGGLYAALDAQSGVEVGP</sequence>
<gene>
    <name evidence="10" type="ORF">NZD89_07540</name>
</gene>
<reference evidence="10" key="1">
    <citation type="submission" date="2022-08" db="EMBL/GenBank/DDBJ databases">
        <title>Alicyclobacillus fastidiosus DSM 17978, complete genome.</title>
        <authorList>
            <person name="Wang Q."/>
            <person name="Cai R."/>
            <person name="Wang Z."/>
        </authorList>
    </citation>
    <scope>NUCLEOTIDE SEQUENCE</scope>
    <source>
        <strain evidence="10">DSM 17978</strain>
    </source>
</reference>
<dbReference type="PANTHER" id="PTHR43394:SF1">
    <property type="entry name" value="ATP-BINDING CASSETTE SUB-FAMILY B MEMBER 10, MITOCHONDRIAL"/>
    <property type="match status" value="1"/>
</dbReference>
<dbReference type="Proteomes" id="UP001164761">
    <property type="component" value="Chromosome"/>
</dbReference>
<feature type="transmembrane region" description="Helical" evidence="7">
    <location>
        <begin position="69"/>
        <end position="92"/>
    </location>
</feature>
<feature type="domain" description="ABC transmembrane type-1" evidence="9">
    <location>
        <begin position="34"/>
        <end position="318"/>
    </location>
</feature>
<dbReference type="Pfam" id="PF00664">
    <property type="entry name" value="ABC_membrane"/>
    <property type="match status" value="1"/>
</dbReference>
<dbReference type="RefSeq" id="WP_268007118.1">
    <property type="nucleotide sequence ID" value="NZ_BSUT01000001.1"/>
</dbReference>
<evidence type="ECO:0000256" key="6">
    <source>
        <dbReference type="ARBA" id="ARBA00023136"/>
    </source>
</evidence>
<comment type="subcellular location">
    <subcellularLocation>
        <location evidence="1">Cell membrane</location>
        <topology evidence="1">Multi-pass membrane protein</topology>
    </subcellularLocation>
</comment>
<dbReference type="PROSITE" id="PS50893">
    <property type="entry name" value="ABC_TRANSPORTER_2"/>
    <property type="match status" value="1"/>
</dbReference>
<keyword evidence="4 10" id="KW-0067">ATP-binding</keyword>
<feature type="transmembrane region" description="Helical" evidence="7">
    <location>
        <begin position="29"/>
        <end position="49"/>
    </location>
</feature>
<organism evidence="10 11">
    <name type="scientific">Alicyclobacillus fastidiosus</name>
    <dbReference type="NCBI Taxonomy" id="392011"/>
    <lineage>
        <taxon>Bacteria</taxon>
        <taxon>Bacillati</taxon>
        <taxon>Bacillota</taxon>
        <taxon>Bacilli</taxon>
        <taxon>Bacillales</taxon>
        <taxon>Alicyclobacillaceae</taxon>
        <taxon>Alicyclobacillus</taxon>
    </lineage>
</organism>
<dbReference type="CDD" id="cd18544">
    <property type="entry name" value="ABC_6TM_TmrA_like"/>
    <property type="match status" value="1"/>
</dbReference>
<evidence type="ECO:0000256" key="1">
    <source>
        <dbReference type="ARBA" id="ARBA00004651"/>
    </source>
</evidence>
<evidence type="ECO:0000256" key="7">
    <source>
        <dbReference type="SAM" id="Phobius"/>
    </source>
</evidence>
<feature type="transmembrane region" description="Helical" evidence="7">
    <location>
        <begin position="265"/>
        <end position="287"/>
    </location>
</feature>
<evidence type="ECO:0000313" key="10">
    <source>
        <dbReference type="EMBL" id="WAH43239.1"/>
    </source>
</evidence>
<dbReference type="InterPro" id="IPR027417">
    <property type="entry name" value="P-loop_NTPase"/>
</dbReference>
<dbReference type="SMART" id="SM00382">
    <property type="entry name" value="AAA"/>
    <property type="match status" value="1"/>
</dbReference>
<dbReference type="GO" id="GO:0005524">
    <property type="term" value="F:ATP binding"/>
    <property type="evidence" value="ECO:0007669"/>
    <property type="project" value="UniProtKB-KW"/>
</dbReference>
<dbReference type="Pfam" id="PF00005">
    <property type="entry name" value="ABC_tran"/>
    <property type="match status" value="1"/>
</dbReference>
<dbReference type="InterPro" id="IPR039421">
    <property type="entry name" value="Type_1_exporter"/>
</dbReference>
<evidence type="ECO:0000259" key="8">
    <source>
        <dbReference type="PROSITE" id="PS50893"/>
    </source>
</evidence>
<proteinExistence type="predicted"/>
<protein>
    <submittedName>
        <fullName evidence="10">ABC transporter ATP-binding protein/permease</fullName>
    </submittedName>
</protein>
<dbReference type="EMBL" id="CP104067">
    <property type="protein sequence ID" value="WAH43239.1"/>
    <property type="molecule type" value="Genomic_DNA"/>
</dbReference>
<dbReference type="InterPro" id="IPR036640">
    <property type="entry name" value="ABC1_TM_sf"/>
</dbReference>
<dbReference type="Gene3D" id="1.20.1560.10">
    <property type="entry name" value="ABC transporter type 1, transmembrane domain"/>
    <property type="match status" value="1"/>
</dbReference>
<evidence type="ECO:0000256" key="4">
    <source>
        <dbReference type="ARBA" id="ARBA00022840"/>
    </source>
</evidence>
<feature type="transmembrane region" description="Helical" evidence="7">
    <location>
        <begin position="150"/>
        <end position="169"/>
    </location>
</feature>
<dbReference type="PANTHER" id="PTHR43394">
    <property type="entry name" value="ATP-DEPENDENT PERMEASE MDL1, MITOCHONDRIAL"/>
    <property type="match status" value="1"/>
</dbReference>
<keyword evidence="6 7" id="KW-0472">Membrane</keyword>
<keyword evidence="11" id="KW-1185">Reference proteome</keyword>
<evidence type="ECO:0000259" key="9">
    <source>
        <dbReference type="PROSITE" id="PS50929"/>
    </source>
</evidence>
<dbReference type="PROSITE" id="PS50929">
    <property type="entry name" value="ABC_TM1F"/>
    <property type="match status" value="1"/>
</dbReference>
<evidence type="ECO:0000256" key="2">
    <source>
        <dbReference type="ARBA" id="ARBA00022692"/>
    </source>
</evidence>
<dbReference type="InterPro" id="IPR017871">
    <property type="entry name" value="ABC_transporter-like_CS"/>
</dbReference>
<name>A0ABY6ZK39_9BACL</name>
<dbReference type="InterPro" id="IPR003439">
    <property type="entry name" value="ABC_transporter-like_ATP-bd"/>
</dbReference>
<dbReference type="SUPFAM" id="SSF90123">
    <property type="entry name" value="ABC transporter transmembrane region"/>
    <property type="match status" value="1"/>
</dbReference>
<keyword evidence="5 7" id="KW-1133">Transmembrane helix</keyword>
<dbReference type="InterPro" id="IPR011527">
    <property type="entry name" value="ABC1_TM_dom"/>
</dbReference>
<dbReference type="PROSITE" id="PS00211">
    <property type="entry name" value="ABC_TRANSPORTER_1"/>
    <property type="match status" value="1"/>
</dbReference>
<evidence type="ECO:0000313" key="11">
    <source>
        <dbReference type="Proteomes" id="UP001164761"/>
    </source>
</evidence>
<evidence type="ECO:0000256" key="3">
    <source>
        <dbReference type="ARBA" id="ARBA00022741"/>
    </source>
</evidence>
<keyword evidence="3" id="KW-0547">Nucleotide-binding</keyword>
<dbReference type="Gene3D" id="3.40.50.300">
    <property type="entry name" value="P-loop containing nucleotide triphosphate hydrolases"/>
    <property type="match status" value="1"/>
</dbReference>
<dbReference type="SUPFAM" id="SSF52540">
    <property type="entry name" value="P-loop containing nucleoside triphosphate hydrolases"/>
    <property type="match status" value="1"/>
</dbReference>
<evidence type="ECO:0000256" key="5">
    <source>
        <dbReference type="ARBA" id="ARBA00022989"/>
    </source>
</evidence>